<accession>A0A8S5RJU8</accession>
<proteinExistence type="predicted"/>
<organism evidence="1">
    <name type="scientific">virus sp. ctBM815</name>
    <dbReference type="NCBI Taxonomy" id="2825806"/>
    <lineage>
        <taxon>Viruses</taxon>
    </lineage>
</organism>
<dbReference type="EMBL" id="BK059109">
    <property type="protein sequence ID" value="DAE31670.1"/>
    <property type="molecule type" value="Genomic_DNA"/>
</dbReference>
<protein>
    <submittedName>
        <fullName evidence="1">Uncharacterized protein</fullName>
    </submittedName>
</protein>
<reference evidence="1" key="1">
    <citation type="journal article" date="2021" name="Proc. Natl. Acad. Sci. U.S.A.">
        <title>A Catalog of Tens of Thousands of Viruses from Human Metagenomes Reveals Hidden Associations with Chronic Diseases.</title>
        <authorList>
            <person name="Tisza M.J."/>
            <person name="Buck C.B."/>
        </authorList>
    </citation>
    <scope>NUCLEOTIDE SEQUENCE</scope>
    <source>
        <strain evidence="1">CtBM815</strain>
    </source>
</reference>
<evidence type="ECO:0000313" key="1">
    <source>
        <dbReference type="EMBL" id="DAE31670.1"/>
    </source>
</evidence>
<name>A0A8S5RJU8_9VIRU</name>
<sequence>MVNYSTYLLQRLRTHLNMAKKYIGILMIRRYLEGYIQHF</sequence>